<evidence type="ECO:0000313" key="1">
    <source>
        <dbReference type="EMBL" id="AOW00617.1"/>
    </source>
</evidence>
<accession>A0A1D8N4Q4</accession>
<reference evidence="1 2" key="1">
    <citation type="journal article" date="2016" name="PLoS ONE">
        <title>Sequence Assembly of Yarrowia lipolytica Strain W29/CLIB89 Shows Transposable Element Diversity.</title>
        <authorList>
            <person name="Magnan C."/>
            <person name="Yu J."/>
            <person name="Chang I."/>
            <person name="Jahn E."/>
            <person name="Kanomata Y."/>
            <person name="Wu J."/>
            <person name="Zeller M."/>
            <person name="Oakes M."/>
            <person name="Baldi P."/>
            <person name="Sandmeyer S."/>
        </authorList>
    </citation>
    <scope>NUCLEOTIDE SEQUENCE [LARGE SCALE GENOMIC DNA]</scope>
    <source>
        <strain evidence="2">CLIB89(W29)</strain>
    </source>
</reference>
<name>A0A1D8N4Q4_YARLL</name>
<dbReference type="GeneID" id="94582435"/>
<gene>
    <name evidence="1" type="ORF">YALI1_A13903g</name>
</gene>
<dbReference type="EMBL" id="CP017553">
    <property type="protein sequence ID" value="AOW00617.1"/>
    <property type="molecule type" value="Genomic_DNA"/>
</dbReference>
<dbReference type="AlphaFoldDB" id="A0A1D8N4Q4"/>
<sequence length="186" mass="22073">MITIFLEILISMNRFHLCNWPEMQGNLMKKWMLLTRHISLPKWMTELLHRTFYLDWRHSARLTYWKSIYRTFQTPTRALKAVGTFTSLGLELSTRLSHQQLIHDNHPADRVLMPQVRGSMEYKNGIVEECPVRVVAIRTRRTSATCATSNPLISFYQTVTITIQKGRLAFDIRVRHKREHEDLTRY</sequence>
<protein>
    <submittedName>
        <fullName evidence="1">Uncharacterized protein</fullName>
    </submittedName>
</protein>
<evidence type="ECO:0000313" key="2">
    <source>
        <dbReference type="Proteomes" id="UP000182444"/>
    </source>
</evidence>
<dbReference type="VEuPathDB" id="FungiDB:YALI1_A13903g"/>
<proteinExistence type="predicted"/>
<dbReference type="RefSeq" id="XP_068137875.1">
    <property type="nucleotide sequence ID" value="XM_068281774.1"/>
</dbReference>
<organism evidence="1 2">
    <name type="scientific">Yarrowia lipolytica</name>
    <name type="common">Candida lipolytica</name>
    <dbReference type="NCBI Taxonomy" id="4952"/>
    <lineage>
        <taxon>Eukaryota</taxon>
        <taxon>Fungi</taxon>
        <taxon>Dikarya</taxon>
        <taxon>Ascomycota</taxon>
        <taxon>Saccharomycotina</taxon>
        <taxon>Dipodascomycetes</taxon>
        <taxon>Dipodascales</taxon>
        <taxon>Dipodascales incertae sedis</taxon>
        <taxon>Yarrowia</taxon>
    </lineage>
</organism>
<dbReference type="Proteomes" id="UP000182444">
    <property type="component" value="Chromosome 1A"/>
</dbReference>